<dbReference type="Pfam" id="PF26130">
    <property type="entry name" value="PB1-like"/>
    <property type="match status" value="1"/>
</dbReference>
<organism evidence="3 4">
    <name type="scientific">Oldenlandia corymbosa var. corymbosa</name>
    <dbReference type="NCBI Taxonomy" id="529605"/>
    <lineage>
        <taxon>Eukaryota</taxon>
        <taxon>Viridiplantae</taxon>
        <taxon>Streptophyta</taxon>
        <taxon>Embryophyta</taxon>
        <taxon>Tracheophyta</taxon>
        <taxon>Spermatophyta</taxon>
        <taxon>Magnoliopsida</taxon>
        <taxon>eudicotyledons</taxon>
        <taxon>Gunneridae</taxon>
        <taxon>Pentapetalae</taxon>
        <taxon>asterids</taxon>
        <taxon>lamiids</taxon>
        <taxon>Gentianales</taxon>
        <taxon>Rubiaceae</taxon>
        <taxon>Rubioideae</taxon>
        <taxon>Spermacoceae</taxon>
        <taxon>Hedyotis-Oldenlandia complex</taxon>
        <taxon>Oldenlandia</taxon>
    </lineage>
</organism>
<reference evidence="3" key="1">
    <citation type="submission" date="2023-03" db="EMBL/GenBank/DDBJ databases">
        <authorList>
            <person name="Julca I."/>
        </authorList>
    </citation>
    <scope>NUCLEOTIDE SEQUENCE</scope>
</reference>
<dbReference type="Proteomes" id="UP001161247">
    <property type="component" value="Chromosome 6"/>
</dbReference>
<feature type="compositionally biased region" description="Basic and acidic residues" evidence="1">
    <location>
        <begin position="318"/>
        <end position="328"/>
    </location>
</feature>
<feature type="region of interest" description="Disordered" evidence="1">
    <location>
        <begin position="522"/>
        <end position="567"/>
    </location>
</feature>
<evidence type="ECO:0000256" key="1">
    <source>
        <dbReference type="SAM" id="MobiDB-lite"/>
    </source>
</evidence>
<accession>A0AAV1DKG7</accession>
<feature type="domain" description="PB1-like" evidence="2">
    <location>
        <begin position="83"/>
        <end position="181"/>
    </location>
</feature>
<feature type="compositionally biased region" description="Basic and acidic residues" evidence="1">
    <location>
        <begin position="350"/>
        <end position="369"/>
    </location>
</feature>
<name>A0AAV1DKG7_OLDCO</name>
<evidence type="ECO:0000259" key="2">
    <source>
        <dbReference type="Pfam" id="PF26130"/>
    </source>
</evidence>
<feature type="compositionally biased region" description="Basic and acidic residues" evidence="1">
    <location>
        <begin position="294"/>
        <end position="312"/>
    </location>
</feature>
<protein>
    <submittedName>
        <fullName evidence="3">OLC1v1007875C1</fullName>
    </submittedName>
</protein>
<gene>
    <name evidence="3" type="ORF">OLC1_LOCUS16411</name>
</gene>
<dbReference type="AlphaFoldDB" id="A0AAV1DKG7"/>
<proteinExistence type="predicted"/>
<evidence type="ECO:0000313" key="4">
    <source>
        <dbReference type="Proteomes" id="UP001161247"/>
    </source>
</evidence>
<feature type="compositionally biased region" description="Polar residues" evidence="1">
    <location>
        <begin position="524"/>
        <end position="555"/>
    </location>
</feature>
<feature type="region of interest" description="Disordered" evidence="1">
    <location>
        <begin position="275"/>
        <end position="420"/>
    </location>
</feature>
<evidence type="ECO:0000313" key="3">
    <source>
        <dbReference type="EMBL" id="CAI9108305.1"/>
    </source>
</evidence>
<feature type="compositionally biased region" description="Acidic residues" evidence="1">
    <location>
        <begin position="390"/>
        <end position="412"/>
    </location>
</feature>
<feature type="compositionally biased region" description="Basic residues" evidence="1">
    <location>
        <begin position="329"/>
        <end position="338"/>
    </location>
</feature>
<sequence length="718" mass="79227">MGKSTESAAGESTESAVLRLLRTKKNIASIKPEKNRTVEILFNNNFFCRFAICGGDKLFGGLYVVRVMWGTIVYWFSREKDGLFTVRTHFNGFLTNPARRQYKGGEVATIYKCDPDYWSKIEVDDFAVMKLGLVAAKLSYCCLQPGKGIDDGLFLLFCNDSANKMAALGLKETLVDLFVVHSDAGEDADLEIPISQLTQEQISITTQKMESTHKNSLSPRIPARMKVADVNFSKIKDLVILDREKYDSDEPPEIEISKKIPRCGVDHIIGCSDLDEPTDGEGAEVNADNGDQAHPCEKSGARAKHVEVDEGKATVGDDAQRCDKDGHRLMTKRCKAKEKTKANGVNQDEEYIREKAKGKRKVDSRDGDGKPGGVEETEEVEPNGSKETPDSDYELDDDPNEGESDGGGEESNDGYGSEEFGIDDARFETYGGVRAAIPKFRRYNAATNYNKPKWEIGLRFVQNKSSKKWPSIMESKMGRRYVSRKMIMKGAKQFVKVAVAIVCGLSESLGDQSVRNGRLCKGGNHTSRSCPNKASTSTELASQPKKTMKGSSSINPEPAKKAKRKGVADASCSNPELAKMLAVAVLGALKFTIVAVFGKSHSHFMMENGVEAIVGDRGVSILRSDALADDSRLIVLYALNKADEYWFARNNNSMINDDDINGDVDLSCYCDDCWLAEHSRLDPNVELVDDEEDDVCSCDELDCEICKTNFLYGTSDAM</sequence>
<dbReference type="InterPro" id="IPR058594">
    <property type="entry name" value="PB1-like_dom_pln"/>
</dbReference>
<keyword evidence="4" id="KW-1185">Reference proteome</keyword>
<dbReference type="EMBL" id="OX459123">
    <property type="protein sequence ID" value="CAI9108305.1"/>
    <property type="molecule type" value="Genomic_DNA"/>
</dbReference>